<dbReference type="Proteomes" id="UP000670092">
    <property type="component" value="Unassembled WGS sequence"/>
</dbReference>
<dbReference type="VEuPathDB" id="FungiDB:I7I52_03558"/>
<proteinExistence type="predicted"/>
<dbReference type="AlphaFoldDB" id="A0A8H8D8M1"/>
<name>A0A8H8D8M1_AJECA</name>
<gene>
    <name evidence="1" type="ORF">I7I52_03558</name>
</gene>
<sequence>MIPAITTGINDFIIRSDRKVPTPAMPMPDLAVPYAAPIDPKTMAAQIPAIPMKGANLGASSLSAILNRRMTPLGA</sequence>
<evidence type="ECO:0000313" key="1">
    <source>
        <dbReference type="EMBL" id="KAG5305029.1"/>
    </source>
</evidence>
<dbReference type="EMBL" id="JAEVHI010000001">
    <property type="protein sequence ID" value="KAG5305029.1"/>
    <property type="molecule type" value="Genomic_DNA"/>
</dbReference>
<organism evidence="1 2">
    <name type="scientific">Ajellomyces capsulatus</name>
    <name type="common">Darling's disease fungus</name>
    <name type="synonym">Histoplasma capsulatum</name>
    <dbReference type="NCBI Taxonomy" id="5037"/>
    <lineage>
        <taxon>Eukaryota</taxon>
        <taxon>Fungi</taxon>
        <taxon>Dikarya</taxon>
        <taxon>Ascomycota</taxon>
        <taxon>Pezizomycotina</taxon>
        <taxon>Eurotiomycetes</taxon>
        <taxon>Eurotiomycetidae</taxon>
        <taxon>Onygenales</taxon>
        <taxon>Ajellomycetaceae</taxon>
        <taxon>Histoplasma</taxon>
    </lineage>
</organism>
<comment type="caution">
    <text evidence="1">The sequence shown here is derived from an EMBL/GenBank/DDBJ whole genome shotgun (WGS) entry which is preliminary data.</text>
</comment>
<dbReference type="OrthoDB" id="1744869at2759"/>
<accession>A0A8H8D8M1</accession>
<evidence type="ECO:0000313" key="2">
    <source>
        <dbReference type="Proteomes" id="UP000670092"/>
    </source>
</evidence>
<protein>
    <submittedName>
        <fullName evidence="1">Uncharacterized protein</fullName>
    </submittedName>
</protein>
<reference evidence="1 2" key="1">
    <citation type="submission" date="2021-01" db="EMBL/GenBank/DDBJ databases">
        <title>Chromosome-level genome assembly of a human fungal pathogen reveals clustering of transcriptionally co-regulated genes.</title>
        <authorList>
            <person name="Voorhies M."/>
            <person name="Cohen S."/>
            <person name="Shea T.P."/>
            <person name="Petrus S."/>
            <person name="Munoz J.F."/>
            <person name="Poplawski S."/>
            <person name="Goldman W.E."/>
            <person name="Michael T."/>
            <person name="Cuomo C.A."/>
            <person name="Sil A."/>
            <person name="Beyhan S."/>
        </authorList>
    </citation>
    <scope>NUCLEOTIDE SEQUENCE [LARGE SCALE GENOMIC DNA]</scope>
    <source>
        <strain evidence="1 2">G184AR</strain>
    </source>
</reference>